<dbReference type="PANTHER" id="PTHR30290:SF10">
    <property type="entry name" value="PERIPLASMIC OLIGOPEPTIDE-BINDING PROTEIN-RELATED"/>
    <property type="match status" value="1"/>
</dbReference>
<name>A0A1H6QLQ8_9RHOB</name>
<dbReference type="GO" id="GO:0015833">
    <property type="term" value="P:peptide transport"/>
    <property type="evidence" value="ECO:0007669"/>
    <property type="project" value="TreeGrafter"/>
</dbReference>
<dbReference type="PANTHER" id="PTHR30290">
    <property type="entry name" value="PERIPLASMIC BINDING COMPONENT OF ABC TRANSPORTER"/>
    <property type="match status" value="1"/>
</dbReference>
<accession>A0A1H6QLQ8</accession>
<dbReference type="InterPro" id="IPR000914">
    <property type="entry name" value="SBP_5_dom"/>
</dbReference>
<keyword evidence="3" id="KW-0813">Transport</keyword>
<gene>
    <name evidence="6" type="ORF">SAMN05444007_10152</name>
</gene>
<evidence type="ECO:0000313" key="6">
    <source>
        <dbReference type="EMBL" id="SEI40245.1"/>
    </source>
</evidence>
<dbReference type="SUPFAM" id="SSF53850">
    <property type="entry name" value="Periplasmic binding protein-like II"/>
    <property type="match status" value="1"/>
</dbReference>
<comment type="subcellular location">
    <subcellularLocation>
        <location evidence="1">Periplasm</location>
    </subcellularLocation>
</comment>
<evidence type="ECO:0000259" key="5">
    <source>
        <dbReference type="Pfam" id="PF00496"/>
    </source>
</evidence>
<protein>
    <submittedName>
        <fullName evidence="6">Peptide/nickel transport system substrate-binding protein</fullName>
    </submittedName>
</protein>
<feature type="domain" description="Solute-binding protein family 5" evidence="5">
    <location>
        <begin position="93"/>
        <end position="421"/>
    </location>
</feature>
<dbReference type="EMBL" id="FNYD01000001">
    <property type="protein sequence ID" value="SEI40245.1"/>
    <property type="molecule type" value="Genomic_DNA"/>
</dbReference>
<dbReference type="Pfam" id="PF00496">
    <property type="entry name" value="SBP_bac_5"/>
    <property type="match status" value="1"/>
</dbReference>
<evidence type="ECO:0000256" key="2">
    <source>
        <dbReference type="ARBA" id="ARBA00005695"/>
    </source>
</evidence>
<organism evidence="6 7">
    <name type="scientific">Cribrihabitans marinus</name>
    <dbReference type="NCBI Taxonomy" id="1227549"/>
    <lineage>
        <taxon>Bacteria</taxon>
        <taxon>Pseudomonadati</taxon>
        <taxon>Pseudomonadota</taxon>
        <taxon>Alphaproteobacteria</taxon>
        <taxon>Rhodobacterales</taxon>
        <taxon>Paracoccaceae</taxon>
        <taxon>Cribrihabitans</taxon>
    </lineage>
</organism>
<dbReference type="GO" id="GO:0043190">
    <property type="term" value="C:ATP-binding cassette (ABC) transporter complex"/>
    <property type="evidence" value="ECO:0007669"/>
    <property type="project" value="InterPro"/>
</dbReference>
<dbReference type="Proteomes" id="UP000199379">
    <property type="component" value="Unassembled WGS sequence"/>
</dbReference>
<keyword evidence="4" id="KW-0732">Signal</keyword>
<dbReference type="GO" id="GO:1904680">
    <property type="term" value="F:peptide transmembrane transporter activity"/>
    <property type="evidence" value="ECO:0007669"/>
    <property type="project" value="TreeGrafter"/>
</dbReference>
<dbReference type="InterPro" id="IPR030678">
    <property type="entry name" value="Peptide/Ni-bd"/>
</dbReference>
<dbReference type="Gene3D" id="3.90.76.10">
    <property type="entry name" value="Dipeptide-binding Protein, Domain 1"/>
    <property type="match status" value="1"/>
</dbReference>
<comment type="similarity">
    <text evidence="2">Belongs to the bacterial solute-binding protein 5 family.</text>
</comment>
<dbReference type="InterPro" id="IPR039424">
    <property type="entry name" value="SBP_5"/>
</dbReference>
<dbReference type="PIRSF" id="PIRSF002741">
    <property type="entry name" value="MppA"/>
    <property type="match status" value="1"/>
</dbReference>
<dbReference type="AlphaFoldDB" id="A0A1H6QLQ8"/>
<evidence type="ECO:0000256" key="3">
    <source>
        <dbReference type="ARBA" id="ARBA00022448"/>
    </source>
</evidence>
<keyword evidence="7" id="KW-1185">Reference proteome</keyword>
<evidence type="ECO:0000256" key="4">
    <source>
        <dbReference type="ARBA" id="ARBA00022729"/>
    </source>
</evidence>
<evidence type="ECO:0000256" key="1">
    <source>
        <dbReference type="ARBA" id="ARBA00004418"/>
    </source>
</evidence>
<dbReference type="InterPro" id="IPR006311">
    <property type="entry name" value="TAT_signal"/>
</dbReference>
<dbReference type="PROSITE" id="PS51318">
    <property type="entry name" value="TAT"/>
    <property type="match status" value="1"/>
</dbReference>
<dbReference type="GO" id="GO:0030288">
    <property type="term" value="C:outer membrane-bounded periplasmic space"/>
    <property type="evidence" value="ECO:0007669"/>
    <property type="project" value="UniProtKB-ARBA"/>
</dbReference>
<dbReference type="Gene3D" id="3.10.105.10">
    <property type="entry name" value="Dipeptide-binding Protein, Domain 3"/>
    <property type="match status" value="1"/>
</dbReference>
<reference evidence="6 7" key="1">
    <citation type="submission" date="2016-10" db="EMBL/GenBank/DDBJ databases">
        <authorList>
            <person name="de Groot N.N."/>
        </authorList>
    </citation>
    <scope>NUCLEOTIDE SEQUENCE [LARGE SCALE GENOMIC DNA]</scope>
    <source>
        <strain evidence="6 7">DSM 29340</strain>
    </source>
</reference>
<proteinExistence type="inferred from homology"/>
<dbReference type="RefSeq" id="WP_092361374.1">
    <property type="nucleotide sequence ID" value="NZ_BMGV01000001.1"/>
</dbReference>
<dbReference type="OrthoDB" id="9803988at2"/>
<dbReference type="STRING" id="1227549.SAMN05444007_10152"/>
<sequence>MNPQKTNGLSRRSLLASAGAFGAASLAYPRMAISQDGKILTVRSYSDLQLLDPAFRLSLPEEDIIRAIYPPLIEPVAGDVWQWKMVAAASIEQLDGLTVAFTLKDNMGFTDGYGEVTADDVKFSIERIADPANESPYAGDWSALKEVEVKDRLSGLIHLKNKFVPLWTTTLPTPASCIVSRKAVEEIGGKIETTPVAQSGQYLLTEWVPKQRTILKRNPDWAHEPGGFEEIHIIPIEDPATAERGFEAGDLDYTWTSVSSLPRLKESPPAGSVVLEKPSLAYVWLGMNKDNEALKDVRIRRAIQHAIDREVVVDAAYFGAASVGNGIIAPGLPGNRDSVTYDYDPDRARELLAEAGAEGLSVTLDILNQTERLTAAQVIQANLADVGINCEIKQNDSGTFWSLGSKEGDYFLELQLVLGRYSMQPDPSWATVWFTPEQIGVWNWERFDSAEYKELHEAGLVESDPAKRDEIYKKMQALMDESGCYVFLTHEVVGAIHKDTIEPGLKPNGESLLADFKPA</sequence>
<dbReference type="Gene3D" id="3.40.190.10">
    <property type="entry name" value="Periplasmic binding protein-like II"/>
    <property type="match status" value="1"/>
</dbReference>
<evidence type="ECO:0000313" key="7">
    <source>
        <dbReference type="Proteomes" id="UP000199379"/>
    </source>
</evidence>